<dbReference type="NCBIfam" id="TIGR01727">
    <property type="entry name" value="oligo_HPY"/>
    <property type="match status" value="1"/>
</dbReference>
<dbReference type="Proteomes" id="UP000427373">
    <property type="component" value="Chromosome"/>
</dbReference>
<dbReference type="AlphaFoldDB" id="A0A650CK16"/>
<accession>A0A650CK16</accession>
<dbReference type="InterPro" id="IPR013563">
    <property type="entry name" value="Oligopep_ABC_C"/>
</dbReference>
<feature type="domain" description="ABC transporter" evidence="5">
    <location>
        <begin position="5"/>
        <end position="255"/>
    </location>
</feature>
<evidence type="ECO:0000259" key="5">
    <source>
        <dbReference type="PROSITE" id="PS50893"/>
    </source>
</evidence>
<dbReference type="SUPFAM" id="SSF52540">
    <property type="entry name" value="P-loop containing nucleoside triphosphate hydrolases"/>
    <property type="match status" value="1"/>
</dbReference>
<evidence type="ECO:0000256" key="2">
    <source>
        <dbReference type="ARBA" id="ARBA00022448"/>
    </source>
</evidence>
<dbReference type="InterPro" id="IPR017871">
    <property type="entry name" value="ABC_transporter-like_CS"/>
</dbReference>
<dbReference type="Gene3D" id="3.40.50.300">
    <property type="entry name" value="P-loop containing nucleotide triphosphate hydrolases"/>
    <property type="match status" value="1"/>
</dbReference>
<evidence type="ECO:0000313" key="8">
    <source>
        <dbReference type="Proteomes" id="UP000427373"/>
    </source>
</evidence>
<dbReference type="CDD" id="cd03257">
    <property type="entry name" value="ABC_NikE_OppD_transporters"/>
    <property type="match status" value="1"/>
</dbReference>
<reference evidence="7 8" key="1">
    <citation type="submission" date="2019-10" db="EMBL/GenBank/DDBJ databases">
        <title>Genome Sequences from Six Type Strain Members of the Archaeal Family Sulfolobaceae: Acidianus ambivalens, Acidianus infernus, Metallosphaera prunae, Stygiolobus azoricus, Sulfolobus metallicus, and Sulfurisphaera ohwakuensis.</title>
        <authorList>
            <person name="Counts J.A."/>
            <person name="Kelly R.M."/>
        </authorList>
    </citation>
    <scope>NUCLEOTIDE SEQUENCE [LARGE SCALE GENOMIC DNA]</scope>
    <source>
        <strain evidence="7 8">TA-1</strain>
    </source>
</reference>
<dbReference type="GO" id="GO:0055085">
    <property type="term" value="P:transmembrane transport"/>
    <property type="evidence" value="ECO:0007669"/>
    <property type="project" value="UniProtKB-ARBA"/>
</dbReference>
<dbReference type="GeneID" id="95644175"/>
<dbReference type="GO" id="GO:0016887">
    <property type="term" value="F:ATP hydrolysis activity"/>
    <property type="evidence" value="ECO:0007669"/>
    <property type="project" value="InterPro"/>
</dbReference>
<dbReference type="Proteomes" id="UP000582213">
    <property type="component" value="Unassembled WGS sequence"/>
</dbReference>
<evidence type="ECO:0000256" key="4">
    <source>
        <dbReference type="ARBA" id="ARBA00022840"/>
    </source>
</evidence>
<organism evidence="7 8">
    <name type="scientific">Sulfurisphaera ohwakuensis</name>
    <dbReference type="NCBI Taxonomy" id="69656"/>
    <lineage>
        <taxon>Archaea</taxon>
        <taxon>Thermoproteota</taxon>
        <taxon>Thermoprotei</taxon>
        <taxon>Sulfolobales</taxon>
        <taxon>Sulfolobaceae</taxon>
        <taxon>Sulfurisphaera</taxon>
    </lineage>
</organism>
<name>A0A650CK16_SULOH</name>
<dbReference type="EMBL" id="CP045484">
    <property type="protein sequence ID" value="QGR18139.1"/>
    <property type="molecule type" value="Genomic_DNA"/>
</dbReference>
<evidence type="ECO:0000256" key="3">
    <source>
        <dbReference type="ARBA" id="ARBA00022741"/>
    </source>
</evidence>
<reference evidence="6 9" key="2">
    <citation type="submission" date="2020-08" db="EMBL/GenBank/DDBJ databases">
        <title>Genomic Encyclopedia of Type Strains, Phase IV (KMG-IV): sequencing the most valuable type-strain genomes for metagenomic binning, comparative biology and taxonomic classification.</title>
        <authorList>
            <person name="Goeker M."/>
        </authorList>
    </citation>
    <scope>NUCLEOTIDE SEQUENCE [LARGE SCALE GENOMIC DNA]</scope>
    <source>
        <strain evidence="6 9">DSM 12421</strain>
    </source>
</reference>
<dbReference type="PROSITE" id="PS50893">
    <property type="entry name" value="ABC_TRANSPORTER_2"/>
    <property type="match status" value="1"/>
</dbReference>
<dbReference type="InterPro" id="IPR050319">
    <property type="entry name" value="ABC_transp_ATP-bind"/>
</dbReference>
<dbReference type="OrthoDB" id="18209at2157"/>
<dbReference type="InterPro" id="IPR003439">
    <property type="entry name" value="ABC_transporter-like_ATP-bd"/>
</dbReference>
<dbReference type="RefSeq" id="WP_156015627.1">
    <property type="nucleotide sequence ID" value="NZ_AP031374.1"/>
</dbReference>
<comment type="similarity">
    <text evidence="1">Belongs to the ABC transporter superfamily.</text>
</comment>
<protein>
    <submittedName>
        <fullName evidence="7">ATP-binding cassette domain-containing protein</fullName>
    </submittedName>
    <submittedName>
        <fullName evidence="6">Peptide/nickel transport system ATP-binding protein</fullName>
    </submittedName>
</protein>
<keyword evidence="4 7" id="KW-0067">ATP-binding</keyword>
<dbReference type="InterPro" id="IPR027417">
    <property type="entry name" value="P-loop_NTPase"/>
</dbReference>
<dbReference type="Pfam" id="PF00005">
    <property type="entry name" value="ABC_tran"/>
    <property type="match status" value="1"/>
</dbReference>
<dbReference type="PANTHER" id="PTHR43776">
    <property type="entry name" value="TRANSPORT ATP-BINDING PROTEIN"/>
    <property type="match status" value="1"/>
</dbReference>
<evidence type="ECO:0000313" key="9">
    <source>
        <dbReference type="Proteomes" id="UP000582213"/>
    </source>
</evidence>
<evidence type="ECO:0000313" key="6">
    <source>
        <dbReference type="EMBL" id="MBB5254529.1"/>
    </source>
</evidence>
<dbReference type="PANTHER" id="PTHR43776:SF7">
    <property type="entry name" value="D,D-DIPEPTIDE TRANSPORT ATP-BINDING PROTEIN DDPF-RELATED"/>
    <property type="match status" value="1"/>
</dbReference>
<dbReference type="FunFam" id="3.40.50.300:FF:000016">
    <property type="entry name" value="Oligopeptide ABC transporter ATP-binding component"/>
    <property type="match status" value="1"/>
</dbReference>
<dbReference type="InterPro" id="IPR003593">
    <property type="entry name" value="AAA+_ATPase"/>
</dbReference>
<dbReference type="GO" id="GO:0005524">
    <property type="term" value="F:ATP binding"/>
    <property type="evidence" value="ECO:0007669"/>
    <property type="project" value="UniProtKB-KW"/>
</dbReference>
<dbReference type="SMART" id="SM00382">
    <property type="entry name" value="AAA"/>
    <property type="match status" value="1"/>
</dbReference>
<dbReference type="KEGG" id="soh:D1869_13770"/>
<dbReference type="Pfam" id="PF08352">
    <property type="entry name" value="oligo_HPY"/>
    <property type="match status" value="1"/>
</dbReference>
<proteinExistence type="inferred from homology"/>
<evidence type="ECO:0000256" key="1">
    <source>
        <dbReference type="ARBA" id="ARBA00005417"/>
    </source>
</evidence>
<keyword evidence="8" id="KW-1185">Reference proteome</keyword>
<evidence type="ECO:0000313" key="7">
    <source>
        <dbReference type="EMBL" id="QGR18139.1"/>
    </source>
</evidence>
<dbReference type="EMBL" id="JACHFY010000017">
    <property type="protein sequence ID" value="MBB5254529.1"/>
    <property type="molecule type" value="Genomic_DNA"/>
</dbReference>
<keyword evidence="2" id="KW-0813">Transport</keyword>
<sequence length="323" mass="36129">MNELIRVVGLKKYFIVGSYGILDKILGKKPVIVKALDGIDLEIYEKETLGVVGESGSGKTTLGRILVTLDKPTAGEIYYRGKKVTDKNINEIRKKISMVFQNPASSIDPKMRIFDVVAEPLRKVSSDTKRKLVKEALESVGLDFDYIAGKYPKELSGGQLQRVAIARALITEPEFIVLDEPTSALDASVQSQILNLLVKIQKDRGITYMFITHNIHVARYISDRIGVLYAGKLMEIGSSEDIISSPKHPYTQSLIASVPSLKRRELQPPSGEVPSLINPPNGCRFNPRCPFVMEICKKREPPLFEYNGRKVACWLLNQQLQKQ</sequence>
<dbReference type="PROSITE" id="PS00211">
    <property type="entry name" value="ABC_TRANSPORTER_1"/>
    <property type="match status" value="1"/>
</dbReference>
<gene>
    <name evidence="7" type="ORF">D1869_13770</name>
    <name evidence="6" type="ORF">HNQ62_002303</name>
</gene>
<keyword evidence="3" id="KW-0547">Nucleotide-binding</keyword>
<dbReference type="GO" id="GO:0015833">
    <property type="term" value="P:peptide transport"/>
    <property type="evidence" value="ECO:0007669"/>
    <property type="project" value="InterPro"/>
</dbReference>